<keyword evidence="3" id="KW-1185">Reference proteome</keyword>
<sequence length="138" mass="15977">MTKDPEPEIPLQTSTPHERENFDSGRHINAWVHIHDISLELIGLEPETLRAEAEPWPEVMAALQFTQRKDIIILPPQTTIDNIRKTAQLRLDHKGLSEAYQIWSFSTRRELPDYIRNRKPFPTAVAGCCNNNINIELR</sequence>
<feature type="region of interest" description="Disordered" evidence="1">
    <location>
        <begin position="1"/>
        <end position="22"/>
    </location>
</feature>
<proteinExistence type="predicted"/>
<comment type="caution">
    <text evidence="2">The sequence shown here is derived from an EMBL/GenBank/DDBJ whole genome shotgun (WGS) entry which is preliminary data.</text>
</comment>
<evidence type="ECO:0000313" key="3">
    <source>
        <dbReference type="Proteomes" id="UP000499080"/>
    </source>
</evidence>
<gene>
    <name evidence="2" type="ORF">AVEN_118603_1</name>
</gene>
<evidence type="ECO:0000256" key="1">
    <source>
        <dbReference type="SAM" id="MobiDB-lite"/>
    </source>
</evidence>
<name>A0A4Y2AWU6_ARAVE</name>
<accession>A0A4Y2AWU6</accession>
<dbReference type="Proteomes" id="UP000499080">
    <property type="component" value="Unassembled WGS sequence"/>
</dbReference>
<reference evidence="2 3" key="1">
    <citation type="journal article" date="2019" name="Sci. Rep.">
        <title>Orb-weaving spider Araneus ventricosus genome elucidates the spidroin gene catalogue.</title>
        <authorList>
            <person name="Kono N."/>
            <person name="Nakamura H."/>
            <person name="Ohtoshi R."/>
            <person name="Moran D.A.P."/>
            <person name="Shinohara A."/>
            <person name="Yoshida Y."/>
            <person name="Fujiwara M."/>
            <person name="Mori M."/>
            <person name="Tomita M."/>
            <person name="Arakawa K."/>
        </authorList>
    </citation>
    <scope>NUCLEOTIDE SEQUENCE [LARGE SCALE GENOMIC DNA]</scope>
</reference>
<dbReference type="EMBL" id="BGPR01000036">
    <property type="protein sequence ID" value="GBL84203.1"/>
    <property type="molecule type" value="Genomic_DNA"/>
</dbReference>
<organism evidence="2 3">
    <name type="scientific">Araneus ventricosus</name>
    <name type="common">Orbweaver spider</name>
    <name type="synonym">Epeira ventricosa</name>
    <dbReference type="NCBI Taxonomy" id="182803"/>
    <lineage>
        <taxon>Eukaryota</taxon>
        <taxon>Metazoa</taxon>
        <taxon>Ecdysozoa</taxon>
        <taxon>Arthropoda</taxon>
        <taxon>Chelicerata</taxon>
        <taxon>Arachnida</taxon>
        <taxon>Araneae</taxon>
        <taxon>Araneomorphae</taxon>
        <taxon>Entelegynae</taxon>
        <taxon>Araneoidea</taxon>
        <taxon>Araneidae</taxon>
        <taxon>Araneus</taxon>
    </lineage>
</organism>
<evidence type="ECO:0000313" key="2">
    <source>
        <dbReference type="EMBL" id="GBL84203.1"/>
    </source>
</evidence>
<protein>
    <submittedName>
        <fullName evidence="2">Uncharacterized protein</fullName>
    </submittedName>
</protein>
<dbReference type="AlphaFoldDB" id="A0A4Y2AWU6"/>